<keyword evidence="3" id="KW-0732">Signal</keyword>
<dbReference type="Gene3D" id="3.10.170.10">
    <property type="match status" value="1"/>
</dbReference>
<evidence type="ECO:0000256" key="1">
    <source>
        <dbReference type="ARBA" id="ARBA00022670"/>
    </source>
</evidence>
<keyword evidence="5" id="KW-0862">Zinc</keyword>
<reference evidence="11" key="2">
    <citation type="submission" date="2023-01" db="EMBL/GenBank/DDBJ databases">
        <authorList>
            <person name="Sun Q."/>
            <person name="Evtushenko L."/>
        </authorList>
    </citation>
    <scope>NUCLEOTIDE SEQUENCE</scope>
    <source>
        <strain evidence="11">VKM Ac-2007</strain>
    </source>
</reference>
<evidence type="ECO:0000259" key="8">
    <source>
        <dbReference type="Pfam" id="PF01447"/>
    </source>
</evidence>
<dbReference type="EMBL" id="BSEV01000047">
    <property type="protein sequence ID" value="GLK15305.1"/>
    <property type="molecule type" value="Genomic_DNA"/>
</dbReference>
<dbReference type="GO" id="GO:0046872">
    <property type="term" value="F:metal ion binding"/>
    <property type="evidence" value="ECO:0007669"/>
    <property type="project" value="UniProtKB-KW"/>
</dbReference>
<feature type="domain" description="Peptidase M4" evidence="8">
    <location>
        <begin position="211"/>
        <end position="347"/>
    </location>
</feature>
<dbReference type="GO" id="GO:0004222">
    <property type="term" value="F:metalloendopeptidase activity"/>
    <property type="evidence" value="ECO:0007669"/>
    <property type="project" value="InterPro"/>
</dbReference>
<protein>
    <submittedName>
        <fullName evidence="11">Zinc metalloprotease</fullName>
    </submittedName>
</protein>
<keyword evidence="12" id="KW-1185">Reference proteome</keyword>
<evidence type="ECO:0000256" key="7">
    <source>
        <dbReference type="SAM" id="MobiDB-lite"/>
    </source>
</evidence>
<organism evidence="11 12">
    <name type="scientific">Streptosporangium carneum</name>
    <dbReference type="NCBI Taxonomy" id="47481"/>
    <lineage>
        <taxon>Bacteria</taxon>
        <taxon>Bacillati</taxon>
        <taxon>Actinomycetota</taxon>
        <taxon>Actinomycetes</taxon>
        <taxon>Streptosporangiales</taxon>
        <taxon>Streptosporangiaceae</taxon>
        <taxon>Streptosporangium</taxon>
    </lineage>
</organism>
<evidence type="ECO:0000256" key="5">
    <source>
        <dbReference type="ARBA" id="ARBA00022833"/>
    </source>
</evidence>
<evidence type="ECO:0000256" key="3">
    <source>
        <dbReference type="ARBA" id="ARBA00022729"/>
    </source>
</evidence>
<dbReference type="PANTHER" id="PTHR33794">
    <property type="entry name" value="BACILLOLYSIN"/>
    <property type="match status" value="1"/>
</dbReference>
<dbReference type="Pfam" id="PF01447">
    <property type="entry name" value="Peptidase_M4"/>
    <property type="match status" value="1"/>
</dbReference>
<dbReference type="InterPro" id="IPR013856">
    <property type="entry name" value="Peptidase_M4_domain"/>
</dbReference>
<dbReference type="AlphaFoldDB" id="A0A9W6ID52"/>
<feature type="compositionally biased region" description="Pro residues" evidence="7">
    <location>
        <begin position="528"/>
        <end position="539"/>
    </location>
</feature>
<feature type="region of interest" description="Disordered" evidence="7">
    <location>
        <begin position="523"/>
        <end position="549"/>
    </location>
</feature>
<dbReference type="Pfam" id="PF07504">
    <property type="entry name" value="FTP"/>
    <property type="match status" value="1"/>
</dbReference>
<evidence type="ECO:0000256" key="4">
    <source>
        <dbReference type="ARBA" id="ARBA00022801"/>
    </source>
</evidence>
<dbReference type="Proteomes" id="UP001143474">
    <property type="component" value="Unassembled WGS sequence"/>
</dbReference>
<evidence type="ECO:0000259" key="10">
    <source>
        <dbReference type="Pfam" id="PF07504"/>
    </source>
</evidence>
<proteinExistence type="predicted"/>
<feature type="domain" description="Peptidase M4 C-terminal" evidence="9">
    <location>
        <begin position="361"/>
        <end position="516"/>
    </location>
</feature>
<dbReference type="InterPro" id="IPR011096">
    <property type="entry name" value="FTP_domain"/>
</dbReference>
<feature type="compositionally biased region" description="Low complexity" evidence="7">
    <location>
        <begin position="540"/>
        <end position="549"/>
    </location>
</feature>
<name>A0A9W6ID52_9ACTN</name>
<evidence type="ECO:0000259" key="9">
    <source>
        <dbReference type="Pfam" id="PF02868"/>
    </source>
</evidence>
<dbReference type="PANTHER" id="PTHR33794:SF1">
    <property type="entry name" value="BACILLOLYSIN"/>
    <property type="match status" value="1"/>
</dbReference>
<dbReference type="Pfam" id="PF02868">
    <property type="entry name" value="Peptidase_M4_C"/>
    <property type="match status" value="1"/>
</dbReference>
<sequence>MTVVAMGASALTGGTEASAAAAAPAAEAVLAARQAGPDTPPAFAPPGPEARRRAVAVAGEALTTRAPELRVGPWDAFERPVITSGIRGLQYLRYPRTHRGLPVYGGDVIVALDSGGTVVHSVTTGQRTVLDVGVRARTSAETAATTARAELAAVRDVGTPALVVHAVTERPRLAWEVAVTGGTDQAPKALRVFVDANDGTVLGSHDQIRYGTGNSHFNGNPVTIQTLRSGSSYTLTDPTRPGLRCTTSNGGVFTKATDTWGNGTALNLETACVDVLFAAQKHWDMLRAWLGRNGVDAAGRTFPAKVGLNQVNSYWDGSSVVFGFNQPHTKQLTSLDMVGHEYGHAVFDHSGANTWNEPEEEALAESAGDIFGTLTEHYVNHPVALDEPDYLLGEEVNPLGSGPIRNMFNPALQGEPNCYTRSTFSGGPHNHWFYLLAEGTNPPGRPSSPVCGGPSSLTGIGLRKAAEIYYTGLQSKTAPWSYAKSRRATVQAAKILYPKSCVELDATKAAWYAIGVPPQAGEPTCTLPTPPPSPAPLSPPGSSASSALPNSLGGITVTPPYVKIPPGGSATVQISLTPYPSAPFTLSVSGLPSGVTVNFFTLGQSTTAVIALSAGTPPGTYILTFTASPTDPIRRTSLTLEVSEEDD</sequence>
<evidence type="ECO:0000313" key="12">
    <source>
        <dbReference type="Proteomes" id="UP001143474"/>
    </source>
</evidence>
<dbReference type="InterPro" id="IPR050728">
    <property type="entry name" value="Zinc_Metalloprotease_M4"/>
</dbReference>
<keyword evidence="2" id="KW-0479">Metal-binding</keyword>
<keyword evidence="1" id="KW-0645">Protease</keyword>
<keyword evidence="4" id="KW-0378">Hydrolase</keyword>
<gene>
    <name evidence="11" type="ORF">GCM10017600_87180</name>
</gene>
<dbReference type="InterPro" id="IPR001570">
    <property type="entry name" value="Peptidase_M4_C_domain"/>
</dbReference>
<dbReference type="InterPro" id="IPR027268">
    <property type="entry name" value="Peptidase_M4/M1_CTD_sf"/>
</dbReference>
<evidence type="ECO:0000256" key="6">
    <source>
        <dbReference type="ARBA" id="ARBA00023049"/>
    </source>
</evidence>
<accession>A0A9W6ID52</accession>
<evidence type="ECO:0000313" key="11">
    <source>
        <dbReference type="EMBL" id="GLK15305.1"/>
    </source>
</evidence>
<dbReference type="SUPFAM" id="SSF55486">
    <property type="entry name" value="Metalloproteases ('zincins'), catalytic domain"/>
    <property type="match status" value="1"/>
</dbReference>
<dbReference type="CDD" id="cd09597">
    <property type="entry name" value="M4_TLP"/>
    <property type="match status" value="1"/>
</dbReference>
<reference evidence="11" key="1">
    <citation type="journal article" date="2014" name="Int. J. Syst. Evol. Microbiol.">
        <title>Complete genome sequence of Corynebacterium casei LMG S-19264T (=DSM 44701T), isolated from a smear-ripened cheese.</title>
        <authorList>
            <consortium name="US DOE Joint Genome Institute (JGI-PGF)"/>
            <person name="Walter F."/>
            <person name="Albersmeier A."/>
            <person name="Kalinowski J."/>
            <person name="Ruckert C."/>
        </authorList>
    </citation>
    <scope>NUCLEOTIDE SEQUENCE</scope>
    <source>
        <strain evidence="11">VKM Ac-2007</strain>
    </source>
</reference>
<feature type="domain" description="FTP" evidence="10">
    <location>
        <begin position="87"/>
        <end position="119"/>
    </location>
</feature>
<dbReference type="GO" id="GO:0006508">
    <property type="term" value="P:proteolysis"/>
    <property type="evidence" value="ECO:0007669"/>
    <property type="project" value="UniProtKB-KW"/>
</dbReference>
<comment type="caution">
    <text evidence="11">The sequence shown here is derived from an EMBL/GenBank/DDBJ whole genome shotgun (WGS) entry which is preliminary data.</text>
</comment>
<evidence type="ECO:0000256" key="2">
    <source>
        <dbReference type="ARBA" id="ARBA00022723"/>
    </source>
</evidence>
<dbReference type="Gene3D" id="1.10.390.10">
    <property type="entry name" value="Neutral Protease Domain 2"/>
    <property type="match status" value="1"/>
</dbReference>
<keyword evidence="6 11" id="KW-0482">Metalloprotease</keyword>